<dbReference type="AlphaFoldDB" id="A0A173WNW6"/>
<keyword evidence="2 7" id="KW-0489">Methyltransferase</keyword>
<feature type="domain" description="ParB-like N-terminal" evidence="6">
    <location>
        <begin position="8"/>
        <end position="96"/>
    </location>
</feature>
<dbReference type="CDD" id="cd16401">
    <property type="entry name" value="ParB_N_like_MT"/>
    <property type="match status" value="1"/>
</dbReference>
<keyword evidence="4" id="KW-0949">S-adenosyl-L-methionine</keyword>
<accession>A0A173WNW6</accession>
<comment type="similarity">
    <text evidence="1">Belongs to the N(4)/N(6)-methyltransferase family.</text>
</comment>
<dbReference type="GO" id="GO:0009307">
    <property type="term" value="P:DNA restriction-modification system"/>
    <property type="evidence" value="ECO:0007669"/>
    <property type="project" value="UniProtKB-KW"/>
</dbReference>
<dbReference type="Pfam" id="PF02195">
    <property type="entry name" value="ParB_N"/>
    <property type="match status" value="1"/>
</dbReference>
<dbReference type="SMART" id="SM00470">
    <property type="entry name" value="ParB"/>
    <property type="match status" value="1"/>
</dbReference>
<keyword evidence="5" id="KW-0680">Restriction system</keyword>
<protein>
    <submittedName>
        <fullName evidence="7">Putative methylase</fullName>
    </submittedName>
</protein>
<dbReference type="SUPFAM" id="SSF53335">
    <property type="entry name" value="S-adenosyl-L-methionine-dependent methyltransferases"/>
    <property type="match status" value="1"/>
</dbReference>
<dbReference type="InterPro" id="IPR002295">
    <property type="entry name" value="N4/N6-MTase_EcoPI_Mod-like"/>
</dbReference>
<name>A0A173WNW6_9FIRM</name>
<dbReference type="GO" id="GO:0008170">
    <property type="term" value="F:N-methyltransferase activity"/>
    <property type="evidence" value="ECO:0007669"/>
    <property type="project" value="InterPro"/>
</dbReference>
<dbReference type="PROSITE" id="PS00092">
    <property type="entry name" value="N6_MTASE"/>
    <property type="match status" value="1"/>
</dbReference>
<dbReference type="PRINTS" id="PR00506">
    <property type="entry name" value="D21N6MTFRASE"/>
</dbReference>
<dbReference type="GO" id="GO:0032259">
    <property type="term" value="P:methylation"/>
    <property type="evidence" value="ECO:0007669"/>
    <property type="project" value="UniProtKB-KW"/>
</dbReference>
<dbReference type="RefSeq" id="WP_055180304.1">
    <property type="nucleotide sequence ID" value="NZ_CABIWY010000001.1"/>
</dbReference>
<evidence type="ECO:0000313" key="7">
    <source>
        <dbReference type="EMBL" id="CUN41193.1"/>
    </source>
</evidence>
<dbReference type="InterPro" id="IPR002052">
    <property type="entry name" value="DNA_methylase_N6_adenine_CS"/>
</dbReference>
<evidence type="ECO:0000259" key="6">
    <source>
        <dbReference type="SMART" id="SM00470"/>
    </source>
</evidence>
<gene>
    <name evidence="7" type="ORF">ERS852423_00373</name>
</gene>
<dbReference type="SUPFAM" id="SSF110849">
    <property type="entry name" value="ParB/Sulfiredoxin"/>
    <property type="match status" value="1"/>
</dbReference>
<dbReference type="EMBL" id="CYYY01000001">
    <property type="protein sequence ID" value="CUN41193.1"/>
    <property type="molecule type" value="Genomic_DNA"/>
</dbReference>
<evidence type="ECO:0000256" key="2">
    <source>
        <dbReference type="ARBA" id="ARBA00022603"/>
    </source>
</evidence>
<sequence length="454" mass="51838">MDQKLRTERRKLADLKAAEYNPRKALTPDDAEYQKIRRSIEEFGYVDPIIINEDGTIIGGHQRATVLKDLGYQEVDVVVVALDKQREKALNIALNKITGEWDEVKLKDLLLDLDLGDYDISLTGFEQNDLTELVDKLAIEPEAVDDDFNEDEALEQAEAEPVTKLGDVWLLGRHRLMCGDSTLQDDMAVLMNGEIADLVVTDPPYNVNYGDKAEMLDEYLPAKGHRNINHIKNDNMDNQSFYSFLLATYQSAYEFMRAGAAIYVFHAESTGHIFRQAFLDAGLKLAQCLIWEKNAFVLGRQDYQWRHEPCLYGWKEGAAHYFINDRTQDTVILEDDIDFSAMKKNELVAYLEELRRKNRDQTSVIYENKPTRNDIHPTMKPIALVGKFITNSSKSGWNVLDLFGGSGSTLMAAEQLGRTAFIMELDERFCDVIVKRWEDYTGQQAVRIPAEDVK</sequence>
<organism evidence="7 8">
    <name type="scientific">Dorea longicatena</name>
    <dbReference type="NCBI Taxonomy" id="88431"/>
    <lineage>
        <taxon>Bacteria</taxon>
        <taxon>Bacillati</taxon>
        <taxon>Bacillota</taxon>
        <taxon>Clostridia</taxon>
        <taxon>Lachnospirales</taxon>
        <taxon>Lachnospiraceae</taxon>
        <taxon>Dorea</taxon>
    </lineage>
</organism>
<reference evidence="7 8" key="1">
    <citation type="submission" date="2015-09" db="EMBL/GenBank/DDBJ databases">
        <authorList>
            <consortium name="Pathogen Informatics"/>
        </authorList>
    </citation>
    <scope>NUCLEOTIDE SEQUENCE [LARGE SCALE GENOMIC DNA]</scope>
    <source>
        <strain evidence="7 8">2789STDY5608866</strain>
    </source>
</reference>
<dbReference type="Gene3D" id="3.90.1530.10">
    <property type="entry name" value="Conserved hypothetical protein from pyrococcus furiosus pfu- 392566-001, ParB domain"/>
    <property type="match status" value="1"/>
</dbReference>
<dbReference type="InterPro" id="IPR002941">
    <property type="entry name" value="DNA_methylase_N4/N6"/>
</dbReference>
<keyword evidence="3" id="KW-0808">Transferase</keyword>
<dbReference type="GO" id="GO:0003677">
    <property type="term" value="F:DNA binding"/>
    <property type="evidence" value="ECO:0007669"/>
    <property type="project" value="InterPro"/>
</dbReference>
<dbReference type="Proteomes" id="UP000095439">
    <property type="component" value="Unassembled WGS sequence"/>
</dbReference>
<dbReference type="PIRSF" id="PIRSF036758">
    <property type="entry name" value="Aden_M_ParB"/>
    <property type="match status" value="1"/>
</dbReference>
<evidence type="ECO:0000313" key="8">
    <source>
        <dbReference type="Proteomes" id="UP000095439"/>
    </source>
</evidence>
<dbReference type="InterPro" id="IPR003115">
    <property type="entry name" value="ParB_N"/>
</dbReference>
<dbReference type="InterPro" id="IPR036086">
    <property type="entry name" value="ParB/Sulfiredoxin_sf"/>
</dbReference>
<proteinExistence type="inferred from homology"/>
<dbReference type="Pfam" id="PF01555">
    <property type="entry name" value="N6_N4_Mtase"/>
    <property type="match status" value="1"/>
</dbReference>
<evidence type="ECO:0000256" key="4">
    <source>
        <dbReference type="ARBA" id="ARBA00022691"/>
    </source>
</evidence>
<evidence type="ECO:0000256" key="3">
    <source>
        <dbReference type="ARBA" id="ARBA00022679"/>
    </source>
</evidence>
<evidence type="ECO:0000256" key="5">
    <source>
        <dbReference type="ARBA" id="ARBA00022747"/>
    </source>
</evidence>
<dbReference type="Gene3D" id="3.40.50.150">
    <property type="entry name" value="Vaccinia Virus protein VP39"/>
    <property type="match status" value="1"/>
</dbReference>
<dbReference type="InterPro" id="IPR015840">
    <property type="entry name" value="DNA_MeTrfase_ParB"/>
</dbReference>
<evidence type="ECO:0000256" key="1">
    <source>
        <dbReference type="ARBA" id="ARBA00006594"/>
    </source>
</evidence>
<dbReference type="InterPro" id="IPR029063">
    <property type="entry name" value="SAM-dependent_MTases_sf"/>
</dbReference>